<protein>
    <submittedName>
        <fullName evidence="1">Uncharacterized protein</fullName>
    </submittedName>
</protein>
<organism evidence="1 2">
    <name type="scientific">candidate division WOR-1 bacterium RIFCSPLOWO2_12_FULL_45_9</name>
    <dbReference type="NCBI Taxonomy" id="1802568"/>
    <lineage>
        <taxon>Bacteria</taxon>
        <taxon>Bacillati</taxon>
        <taxon>Saganbacteria</taxon>
    </lineage>
</organism>
<dbReference type="STRING" id="1802568.A3F86_02225"/>
<evidence type="ECO:0000313" key="2">
    <source>
        <dbReference type="Proteomes" id="UP000179095"/>
    </source>
</evidence>
<reference evidence="1 2" key="1">
    <citation type="journal article" date="2016" name="Nat. Commun.">
        <title>Thousands of microbial genomes shed light on interconnected biogeochemical processes in an aquifer system.</title>
        <authorList>
            <person name="Anantharaman K."/>
            <person name="Brown C.T."/>
            <person name="Hug L.A."/>
            <person name="Sharon I."/>
            <person name="Castelle C.J."/>
            <person name="Probst A.J."/>
            <person name="Thomas B.C."/>
            <person name="Singh A."/>
            <person name="Wilkins M.J."/>
            <person name="Karaoz U."/>
            <person name="Brodie E.L."/>
            <person name="Williams K.H."/>
            <person name="Hubbard S.S."/>
            <person name="Banfield J.F."/>
        </authorList>
    </citation>
    <scope>NUCLEOTIDE SEQUENCE [LARGE SCALE GENOMIC DNA]</scope>
</reference>
<accession>A0A1F4RKY3</accession>
<comment type="caution">
    <text evidence="1">The sequence shown here is derived from an EMBL/GenBank/DDBJ whole genome shotgun (WGS) entry which is preliminary data.</text>
</comment>
<evidence type="ECO:0000313" key="1">
    <source>
        <dbReference type="EMBL" id="OGC08809.1"/>
    </source>
</evidence>
<dbReference type="EMBL" id="METQ01000047">
    <property type="protein sequence ID" value="OGC08809.1"/>
    <property type="molecule type" value="Genomic_DNA"/>
</dbReference>
<dbReference type="AlphaFoldDB" id="A0A1F4RKY3"/>
<name>A0A1F4RKY3_UNCSA</name>
<proteinExistence type="predicted"/>
<dbReference type="Proteomes" id="UP000179095">
    <property type="component" value="Unassembled WGS sequence"/>
</dbReference>
<gene>
    <name evidence="1" type="ORF">A3F86_02225</name>
</gene>
<sequence>MLATTPVLAGINIGSSIGFATLNLGLNDNITVILGANYISTAGVSMTGLLGKVNYNLAKAGEVQPNVGLYYTTNGAAAATTTIGLTWGVLTPLTSSLSIGADFVLASSTSTAGVSTTSILPAVAVAATYSL</sequence>